<feature type="compositionally biased region" description="Basic and acidic residues" evidence="1">
    <location>
        <begin position="52"/>
        <end position="64"/>
    </location>
</feature>
<keyword evidence="3" id="KW-1185">Reference proteome</keyword>
<dbReference type="InterPro" id="IPR004252">
    <property type="entry name" value="Probable_transposase_24"/>
</dbReference>
<dbReference type="PANTHER" id="PTHR33144:SF50">
    <property type="entry name" value="OS03G0714750 PROTEIN"/>
    <property type="match status" value="1"/>
</dbReference>
<dbReference type="Pfam" id="PF03004">
    <property type="entry name" value="Transposase_24"/>
    <property type="match status" value="1"/>
</dbReference>
<name>A0A9R1VNE8_LACSA</name>
<accession>A0A9R1VNE8</accession>
<feature type="region of interest" description="Disordered" evidence="1">
    <location>
        <begin position="279"/>
        <end position="305"/>
    </location>
</feature>
<feature type="compositionally biased region" description="Basic and acidic residues" evidence="1">
    <location>
        <begin position="296"/>
        <end position="305"/>
    </location>
</feature>
<feature type="region of interest" description="Disordered" evidence="1">
    <location>
        <begin position="18"/>
        <end position="64"/>
    </location>
</feature>
<evidence type="ECO:0000256" key="1">
    <source>
        <dbReference type="SAM" id="MobiDB-lite"/>
    </source>
</evidence>
<organism evidence="2 3">
    <name type="scientific">Lactuca sativa</name>
    <name type="common">Garden lettuce</name>
    <dbReference type="NCBI Taxonomy" id="4236"/>
    <lineage>
        <taxon>Eukaryota</taxon>
        <taxon>Viridiplantae</taxon>
        <taxon>Streptophyta</taxon>
        <taxon>Embryophyta</taxon>
        <taxon>Tracheophyta</taxon>
        <taxon>Spermatophyta</taxon>
        <taxon>Magnoliopsida</taxon>
        <taxon>eudicotyledons</taxon>
        <taxon>Gunneridae</taxon>
        <taxon>Pentapetalae</taxon>
        <taxon>asterids</taxon>
        <taxon>campanulids</taxon>
        <taxon>Asterales</taxon>
        <taxon>Asteraceae</taxon>
        <taxon>Cichorioideae</taxon>
        <taxon>Cichorieae</taxon>
        <taxon>Lactucinae</taxon>
        <taxon>Lactuca</taxon>
    </lineage>
</organism>
<feature type="compositionally biased region" description="Polar residues" evidence="1">
    <location>
        <begin position="279"/>
        <end position="295"/>
    </location>
</feature>
<gene>
    <name evidence="2" type="ORF">LSAT_V11C500268150</name>
</gene>
<evidence type="ECO:0000313" key="2">
    <source>
        <dbReference type="EMBL" id="KAJ0208514.1"/>
    </source>
</evidence>
<sequence>MGRRKRLCITSTDIPIESEIHDQSSEFSATDIPTKGDQSGHPQTTEGGQSTTEEHSSIEGGESVRDEGNELVQYLWTLMRIASHVGIDYDDWRKISIEKKRDMYYMVKHGEKWRTWKGALKARAYDSSLTIDQIVAQQTEKDNKALKNGVYPTRGQINVKTHTRKNGNIVNEKVAQVMTFLQAIASDSSNTQGSSTLGSIDDFSNDGYSIFKGPKKRGYIRCVGRMPTIKKKVVSCSNDLSVEQLKTMVNVMANIIQEHTPNANLYGILSNMNIQMPGNTSTIPRNSNSVNQRASFESHHNDGNC</sequence>
<protein>
    <submittedName>
        <fullName evidence="2">Uncharacterized protein</fullName>
    </submittedName>
</protein>
<comment type="caution">
    <text evidence="2">The sequence shown here is derived from an EMBL/GenBank/DDBJ whole genome shotgun (WGS) entry which is preliminary data.</text>
</comment>
<dbReference type="PANTHER" id="PTHR33144">
    <property type="entry name" value="OS10G0409366 PROTEIN-RELATED"/>
    <property type="match status" value="1"/>
</dbReference>
<dbReference type="Proteomes" id="UP000235145">
    <property type="component" value="Unassembled WGS sequence"/>
</dbReference>
<dbReference type="AlphaFoldDB" id="A0A9R1VNE8"/>
<proteinExistence type="predicted"/>
<evidence type="ECO:0000313" key="3">
    <source>
        <dbReference type="Proteomes" id="UP000235145"/>
    </source>
</evidence>
<dbReference type="EMBL" id="NBSK02000005">
    <property type="protein sequence ID" value="KAJ0208514.1"/>
    <property type="molecule type" value="Genomic_DNA"/>
</dbReference>
<reference evidence="2 3" key="1">
    <citation type="journal article" date="2017" name="Nat. Commun.">
        <title>Genome assembly with in vitro proximity ligation data and whole-genome triplication in lettuce.</title>
        <authorList>
            <person name="Reyes-Chin-Wo S."/>
            <person name="Wang Z."/>
            <person name="Yang X."/>
            <person name="Kozik A."/>
            <person name="Arikit S."/>
            <person name="Song C."/>
            <person name="Xia L."/>
            <person name="Froenicke L."/>
            <person name="Lavelle D.O."/>
            <person name="Truco M.J."/>
            <person name="Xia R."/>
            <person name="Zhu S."/>
            <person name="Xu C."/>
            <person name="Xu H."/>
            <person name="Xu X."/>
            <person name="Cox K."/>
            <person name="Korf I."/>
            <person name="Meyers B.C."/>
            <person name="Michelmore R.W."/>
        </authorList>
    </citation>
    <scope>NUCLEOTIDE SEQUENCE [LARGE SCALE GENOMIC DNA]</scope>
    <source>
        <strain evidence="3">cv. Salinas</strain>
        <tissue evidence="2">Seedlings</tissue>
    </source>
</reference>